<evidence type="ECO:0000313" key="2">
    <source>
        <dbReference type="EMBL" id="TWX60219.1"/>
    </source>
</evidence>
<dbReference type="Proteomes" id="UP000321917">
    <property type="component" value="Unassembled WGS sequence"/>
</dbReference>
<dbReference type="AlphaFoldDB" id="A0A5C6QK17"/>
<keyword evidence="4" id="KW-1185">Reference proteome</keyword>
<dbReference type="InterPro" id="IPR005625">
    <property type="entry name" value="PepSY-ass_TM"/>
</dbReference>
<dbReference type="Pfam" id="PF03929">
    <property type="entry name" value="PepSY_TM"/>
    <property type="match status" value="1"/>
</dbReference>
<evidence type="ECO:0000313" key="5">
    <source>
        <dbReference type="Proteomes" id="UP000321917"/>
    </source>
</evidence>
<protein>
    <submittedName>
        <fullName evidence="3">PepSY domain-containing protein</fullName>
    </submittedName>
</protein>
<dbReference type="Proteomes" id="UP000321525">
    <property type="component" value="Unassembled WGS sequence"/>
</dbReference>
<evidence type="ECO:0000313" key="4">
    <source>
        <dbReference type="Proteomes" id="UP000321525"/>
    </source>
</evidence>
<gene>
    <name evidence="2" type="ORF">ESZ26_08915</name>
    <name evidence="3" type="ORF">ESZ27_06515</name>
</gene>
<proteinExistence type="predicted"/>
<comment type="caution">
    <text evidence="3">The sequence shown here is derived from an EMBL/GenBank/DDBJ whole genome shotgun (WGS) entry which is preliminary data.</text>
</comment>
<organism evidence="3 5">
    <name type="scientific">Colwellia hornerae</name>
    <dbReference type="NCBI Taxonomy" id="89402"/>
    <lineage>
        <taxon>Bacteria</taxon>
        <taxon>Pseudomonadati</taxon>
        <taxon>Pseudomonadota</taxon>
        <taxon>Gammaproteobacteria</taxon>
        <taxon>Alteromonadales</taxon>
        <taxon>Colwelliaceae</taxon>
        <taxon>Colwellia</taxon>
    </lineage>
</organism>
<evidence type="ECO:0000256" key="1">
    <source>
        <dbReference type="SAM" id="Phobius"/>
    </source>
</evidence>
<evidence type="ECO:0000313" key="3">
    <source>
        <dbReference type="EMBL" id="TWX68988.1"/>
    </source>
</evidence>
<keyword evidence="1" id="KW-0812">Transmembrane</keyword>
<dbReference type="OrthoDB" id="5294804at2"/>
<dbReference type="EMBL" id="VOLQ01000009">
    <property type="protein sequence ID" value="TWX68988.1"/>
    <property type="molecule type" value="Genomic_DNA"/>
</dbReference>
<dbReference type="PANTHER" id="PTHR34219:SF8">
    <property type="entry name" value="PEPSY DOMAIN-CONTAINING PROTEIN"/>
    <property type="match status" value="1"/>
</dbReference>
<dbReference type="EMBL" id="VOLR01000010">
    <property type="protein sequence ID" value="TWX60219.1"/>
    <property type="molecule type" value="Genomic_DNA"/>
</dbReference>
<reference evidence="3 5" key="1">
    <citation type="submission" date="2019-07" db="EMBL/GenBank/DDBJ databases">
        <title>Genomes of sea-ice associated Colwellia species.</title>
        <authorList>
            <person name="Bowman J.P."/>
        </authorList>
    </citation>
    <scope>NUCLEOTIDE SEQUENCE [LARGE SCALE GENOMIC DNA]</scope>
    <source>
        <strain evidence="2 4">ACAM 607</strain>
        <strain evidence="3 5">IC036</strain>
    </source>
</reference>
<feature type="transmembrane region" description="Helical" evidence="1">
    <location>
        <begin position="378"/>
        <end position="400"/>
    </location>
</feature>
<accession>A0A5C6QK17</accession>
<keyword evidence="1" id="KW-1133">Transmembrane helix</keyword>
<sequence length="401" mass="46410">MNRKTWYKWHSLAGIKLSILICFILLTGTLAVISHEIDWLINSSQRVLPSVPASNINWSKVYESANKQNSTAPIASINAPIDDWFAVEVIRLNEQEQRYREYYHPLTGQYQGEGRWYNWQRFFRMSHRHLMMPTIYGVTIVCIVGLAMFFSLISGFFIIPQWWKGFFRKPRINNKKTFWNDCHRLFGLWASWLLLTVCITGIWYLIEVWGGNASFPEQTIPAANKVEQGLIKTSSTVFEKAIKSVSIYHDLNIKRIILPTKKEQLIIVQGQNDTLLVRDRANNVIFDSINGDYLTRRIAHKQSVHVRISEAADPLHFGVFGGIYTKILYFIFGSILCALAISGTYLYGLRHYNSHRSEFNIALKAWKASWLGIGKLKWLSLVLISIMFILALFIFTNYVLI</sequence>
<name>A0A5C6QK17_9GAMM</name>
<feature type="transmembrane region" description="Helical" evidence="1">
    <location>
        <begin position="184"/>
        <end position="206"/>
    </location>
</feature>
<feature type="transmembrane region" description="Helical" evidence="1">
    <location>
        <begin position="327"/>
        <end position="347"/>
    </location>
</feature>
<feature type="transmembrane region" description="Helical" evidence="1">
    <location>
        <begin position="135"/>
        <end position="163"/>
    </location>
</feature>
<keyword evidence="1" id="KW-0472">Membrane</keyword>
<dbReference type="PANTHER" id="PTHR34219">
    <property type="entry name" value="IRON-REGULATED INNER MEMBRANE PROTEIN-RELATED"/>
    <property type="match status" value="1"/>
</dbReference>
<feature type="transmembrane region" description="Helical" evidence="1">
    <location>
        <begin position="12"/>
        <end position="33"/>
    </location>
</feature>
<dbReference type="RefSeq" id="WP_146799395.1">
    <property type="nucleotide sequence ID" value="NZ_VOLP01000011.1"/>
</dbReference>